<comment type="similarity">
    <text evidence="1">Belongs to the ArsC family.</text>
</comment>
<dbReference type="Pfam" id="PF03960">
    <property type="entry name" value="ArsC"/>
    <property type="match status" value="1"/>
</dbReference>
<dbReference type="STRING" id="160454.RV10_GL002367"/>
<evidence type="ECO:0000313" key="2">
    <source>
        <dbReference type="EMBL" id="EOH86308.1"/>
    </source>
</evidence>
<protein>
    <submittedName>
        <fullName evidence="2">Spx/MgsR family transcriptional regulator</fullName>
    </submittedName>
</protein>
<proteinExistence type="inferred from homology"/>
<organism evidence="2 3">
    <name type="scientific">Enterococcus pallens ATCC BAA-351</name>
    <dbReference type="NCBI Taxonomy" id="1158607"/>
    <lineage>
        <taxon>Bacteria</taxon>
        <taxon>Bacillati</taxon>
        <taxon>Bacillota</taxon>
        <taxon>Bacilli</taxon>
        <taxon>Lactobacillales</taxon>
        <taxon>Enterococcaceae</taxon>
        <taxon>Enterococcus</taxon>
    </lineage>
</organism>
<dbReference type="EMBL" id="AJAQ01000054">
    <property type="protein sequence ID" value="EOH86308.1"/>
    <property type="molecule type" value="Genomic_DNA"/>
</dbReference>
<dbReference type="InterPro" id="IPR006660">
    <property type="entry name" value="Arsenate_reductase-like"/>
</dbReference>
<dbReference type="PROSITE" id="PS51353">
    <property type="entry name" value="ARSC"/>
    <property type="match status" value="1"/>
</dbReference>
<dbReference type="OrthoDB" id="9803749at2"/>
<dbReference type="PANTHER" id="PTHR30041">
    <property type="entry name" value="ARSENATE REDUCTASE"/>
    <property type="match status" value="1"/>
</dbReference>
<accession>R2PSM5</accession>
<sequence length="120" mass="13926">MVLHVYFSNGQSDRKVRKWLVSQGIPYKEHRIKKDSLSKKELKLLLRHTENGLDDLIKRTVDSSHFDDMTLTQALDSLIKDPSPLRTPILFDGKKMELGFHEEEIRCFIPHELRVLAGSV</sequence>
<dbReference type="SUPFAM" id="SSF52833">
    <property type="entry name" value="Thioredoxin-like"/>
    <property type="match status" value="1"/>
</dbReference>
<dbReference type="InterPro" id="IPR036249">
    <property type="entry name" value="Thioredoxin-like_sf"/>
</dbReference>
<gene>
    <name evidence="2" type="ORF">UAU_05230</name>
</gene>
<dbReference type="eggNOG" id="COG1393">
    <property type="taxonomic scope" value="Bacteria"/>
</dbReference>
<evidence type="ECO:0000256" key="1">
    <source>
        <dbReference type="PROSITE-ProRule" id="PRU01282"/>
    </source>
</evidence>
<dbReference type="Proteomes" id="UP000013782">
    <property type="component" value="Unassembled WGS sequence"/>
</dbReference>
<dbReference type="RefSeq" id="WP_010760149.1">
    <property type="nucleotide sequence ID" value="NZ_ASWD01000009.1"/>
</dbReference>
<name>R2PSM5_9ENTE</name>
<evidence type="ECO:0000313" key="3">
    <source>
        <dbReference type="Proteomes" id="UP000013782"/>
    </source>
</evidence>
<dbReference type="AlphaFoldDB" id="R2PSM5"/>
<dbReference type="PANTHER" id="PTHR30041:SF7">
    <property type="entry name" value="GLOBAL TRANSCRIPTIONAL REGULATOR SPX"/>
    <property type="match status" value="1"/>
</dbReference>
<comment type="caution">
    <text evidence="2">The sequence shown here is derived from an EMBL/GenBank/DDBJ whole genome shotgun (WGS) entry which is preliminary data.</text>
</comment>
<keyword evidence="3" id="KW-1185">Reference proteome</keyword>
<reference evidence="2 3" key="1">
    <citation type="submission" date="2013-02" db="EMBL/GenBank/DDBJ databases">
        <title>The Genome Sequence of Enterococcus pallens BAA-351.</title>
        <authorList>
            <consortium name="The Broad Institute Genome Sequencing Platform"/>
            <consortium name="The Broad Institute Genome Sequencing Center for Infectious Disease"/>
            <person name="Earl A.M."/>
            <person name="Gilmore M.S."/>
            <person name="Lebreton F."/>
            <person name="Walker B."/>
            <person name="Young S.K."/>
            <person name="Zeng Q."/>
            <person name="Gargeya S."/>
            <person name="Fitzgerald M."/>
            <person name="Haas B."/>
            <person name="Abouelleil A."/>
            <person name="Alvarado L."/>
            <person name="Arachchi H.M."/>
            <person name="Berlin A.M."/>
            <person name="Chapman S.B."/>
            <person name="Dewar J."/>
            <person name="Goldberg J."/>
            <person name="Griggs A."/>
            <person name="Gujja S."/>
            <person name="Hansen M."/>
            <person name="Howarth C."/>
            <person name="Imamovic A."/>
            <person name="Larimer J."/>
            <person name="McCowan C."/>
            <person name="Murphy C."/>
            <person name="Neiman D."/>
            <person name="Pearson M."/>
            <person name="Priest M."/>
            <person name="Roberts A."/>
            <person name="Saif S."/>
            <person name="Shea T."/>
            <person name="Sisk P."/>
            <person name="Sykes S."/>
            <person name="Wortman J."/>
            <person name="Nusbaum C."/>
            <person name="Birren B."/>
        </authorList>
    </citation>
    <scope>NUCLEOTIDE SEQUENCE [LARGE SCALE GENOMIC DNA]</scope>
    <source>
        <strain evidence="2 3">ATCC BAA-351</strain>
    </source>
</reference>
<dbReference type="Gene3D" id="3.40.30.10">
    <property type="entry name" value="Glutaredoxin"/>
    <property type="match status" value="1"/>
</dbReference>
<dbReference type="HOGENOM" id="CLU_116644_1_0_9"/>
<dbReference type="PATRIC" id="fig|1158607.3.peg.5202"/>